<dbReference type="GO" id="GO:0090090">
    <property type="term" value="P:negative regulation of canonical Wnt signaling pathway"/>
    <property type="evidence" value="ECO:0007669"/>
    <property type="project" value="TreeGrafter"/>
</dbReference>
<dbReference type="InterPro" id="IPR016024">
    <property type="entry name" value="ARM-type_fold"/>
</dbReference>
<feature type="compositionally biased region" description="Polar residues" evidence="4">
    <location>
        <begin position="1355"/>
        <end position="1368"/>
    </location>
</feature>
<dbReference type="EMBL" id="NCKV01001026">
    <property type="protein sequence ID" value="RWS29195.1"/>
    <property type="molecule type" value="Genomic_DNA"/>
</dbReference>
<evidence type="ECO:0000313" key="6">
    <source>
        <dbReference type="Proteomes" id="UP000288716"/>
    </source>
</evidence>
<dbReference type="Pfam" id="PF18797">
    <property type="entry name" value="APC_rep"/>
    <property type="match status" value="1"/>
</dbReference>
<dbReference type="PANTHER" id="PTHR12607">
    <property type="entry name" value="ADENOMATOUS POLYPOSIS COLI PROTEIN FAMILY"/>
    <property type="match status" value="1"/>
</dbReference>
<dbReference type="InterPro" id="IPR041257">
    <property type="entry name" value="APC_rep"/>
</dbReference>
<protein>
    <submittedName>
        <fullName evidence="5">Adenomatous polyposis coli protein-like protein</fullName>
    </submittedName>
</protein>
<dbReference type="OrthoDB" id="5918429at2759"/>
<proteinExistence type="inferred from homology"/>
<dbReference type="GO" id="GO:0007399">
    <property type="term" value="P:nervous system development"/>
    <property type="evidence" value="ECO:0007669"/>
    <property type="project" value="TreeGrafter"/>
</dbReference>
<dbReference type="FunFam" id="1.25.10.10:FF:000305">
    <property type="entry name" value="Adenomatous polyposis coli"/>
    <property type="match status" value="1"/>
</dbReference>
<keyword evidence="2" id="KW-0879">Wnt signaling pathway</keyword>
<dbReference type="GO" id="GO:0016477">
    <property type="term" value="P:cell migration"/>
    <property type="evidence" value="ECO:0007669"/>
    <property type="project" value="TreeGrafter"/>
</dbReference>
<feature type="region of interest" description="Disordered" evidence="4">
    <location>
        <begin position="1335"/>
        <end position="1404"/>
    </location>
</feature>
<dbReference type="GO" id="GO:0007026">
    <property type="term" value="P:negative regulation of microtubule depolymerization"/>
    <property type="evidence" value="ECO:0007669"/>
    <property type="project" value="TreeGrafter"/>
</dbReference>
<dbReference type="VEuPathDB" id="VectorBase:LDEU002845"/>
<dbReference type="GO" id="GO:0007389">
    <property type="term" value="P:pattern specification process"/>
    <property type="evidence" value="ECO:0007669"/>
    <property type="project" value="TreeGrafter"/>
</dbReference>
<dbReference type="SMART" id="SM00185">
    <property type="entry name" value="ARM"/>
    <property type="match status" value="6"/>
</dbReference>
<dbReference type="GO" id="GO:0008013">
    <property type="term" value="F:beta-catenin binding"/>
    <property type="evidence" value="ECO:0007669"/>
    <property type="project" value="InterPro"/>
</dbReference>
<dbReference type="InterPro" id="IPR011989">
    <property type="entry name" value="ARM-like"/>
</dbReference>
<feature type="compositionally biased region" description="Polar residues" evidence="4">
    <location>
        <begin position="1225"/>
        <end position="1240"/>
    </location>
</feature>
<feature type="region of interest" description="Disordered" evidence="4">
    <location>
        <begin position="1218"/>
        <end position="1249"/>
    </location>
</feature>
<evidence type="ECO:0000256" key="3">
    <source>
        <dbReference type="PROSITE-ProRule" id="PRU00259"/>
    </source>
</evidence>
<sequence length="1429" mass="159513">MLSQWKPGNRPLSGSLFEAKVDPVFSVISLLNRDNKQEMTEKLHEMSVNATICRDMRQYGCLPLLIQLIHPLDGFETCDSSIEKFQEGEEVRNKACEALHNIIKATDDKRELRVLRLLEEIRTFSQILRRLGWMDDENIFKASQSHPGPAISSLMKFSFDEKHRKAICDLGGLQAIAELLYTDCDYHGNTINGQCITIRRYASMALTNLTFGDEKNKSLLCSMKLFMRALVQQLCSPSEELRQVTASVIRNLSWRADSMSKQTLREVGVVVTLMRAALEATKESTLKSILSALWNLSAHSVANKADICTVDGALQFLVTCLTNKSLSNTLAIVENGGGILRNISSHIAVNEEYRVILRENNCLPILLEQLKSPSLTVVSNACGTLWNLSARCPQDQRYLWELGAVGMLKNLVNSKHKMISVGSKAALKNLLSVDIPGFTPNIVEEFRDSDNVPTLPARKLKAFKAELDENIAETCDNIESPKSSPTHNATGSVGHQVIGKYYSTPYQFMPYRMYTSFSGNINPGIISRSSSRDSIGSTHSDSLIMYRLHNQKFPPRSHSHHAHLSNNASNVYWAQPVKTVEEAFMSGADAAKNISSPENPLPPHYEYSDIDENEAIDTRLSQSNNSYRNIENGNEVTTNVFDNGREAVNLHLPDLIEDTKKSPENERHTVQLVIEDILEECESLCESNIETTSSFIYSNGVSSSYTGNTADVSISSMQGDSSEMDRSDFRSKKELSQIEESSDSLMFKCCREPQIVEKNDEEKCEVLVIEDYDGEKLENMNKECDQYSSIQETSFSEDMSTASSDRCTNALLTVTDNADSFMNNINNNYPSRSTVTESTTEDTTIVDSGCNDLSNDVANLMYSIASDMSDSSCVSDIENVKPPSMMDELSMSMTSSTGLNDSYTSKQNYRWKDTRKHCRIPVAKKTYTSKNSNNTSNDMFLDNTNPPSLMDEVSGLSSSCGSLNSVGSDDVYDPPTDHIKKLNEEATAIVQQYTKEINQLTQSYNSTQSCDSEILEKIQPPKVFHETNCDTTYVVSPAFDVSDIDEFDELPRDSRDDNTLVPEHTSFGVMSLGSSDTLNILNSPCRDSEFNDPDNNPSFVEFVVQENAKLAAHVFNEMAANVHDSRSSPDDIYLENENFSLISSDDDSKATYTVSPRKPKIVKPVNRNVRREESISKKVAVNNLRKAQMSSSPSHTAPSSPLFVNKIAVKETRTSALRAARSKSAETSTDVPQKNPARNSYSEKRCLNNQTKGYSTKTFVIRKKTNSSPSVNVCDTNQITNRFQQTQNNLKTDAKETKTMKLNEKNNNLNLTPQSSIEAPMIAKKETQSKIASLWKRSKNKEANKSMPASDKSMNKSYSSNLTRSSTYEKLPNSAEEAMQISNRNNSKSMSLSKVRPAEPQISSQTKKSFGFFEKSKCVAKLSNSFLRK</sequence>
<evidence type="ECO:0000256" key="4">
    <source>
        <dbReference type="SAM" id="MobiDB-lite"/>
    </source>
</evidence>
<dbReference type="PROSITE" id="PS50176">
    <property type="entry name" value="ARM_REPEAT"/>
    <property type="match status" value="1"/>
</dbReference>
<dbReference type="GO" id="GO:0045295">
    <property type="term" value="F:gamma-catenin binding"/>
    <property type="evidence" value="ECO:0007669"/>
    <property type="project" value="TreeGrafter"/>
</dbReference>
<reference evidence="5 6" key="1">
    <citation type="journal article" date="2018" name="Gigascience">
        <title>Genomes of trombidid mites reveal novel predicted allergens and laterally-transferred genes associated with secondary metabolism.</title>
        <authorList>
            <person name="Dong X."/>
            <person name="Chaisiri K."/>
            <person name="Xia D."/>
            <person name="Armstrong S.D."/>
            <person name="Fang Y."/>
            <person name="Donnelly M.J."/>
            <person name="Kadowaki T."/>
            <person name="McGarry J.W."/>
            <person name="Darby A.C."/>
            <person name="Makepeace B.L."/>
        </authorList>
    </citation>
    <scope>NUCLEOTIDE SEQUENCE [LARGE SCALE GENOMIC DNA]</scope>
    <source>
        <strain evidence="5">UoL-UT</strain>
    </source>
</reference>
<dbReference type="PANTHER" id="PTHR12607:SF12">
    <property type="entry name" value="APC-LIKE, ISOFORM A-RELATED"/>
    <property type="match status" value="1"/>
</dbReference>
<keyword evidence="6" id="KW-1185">Reference proteome</keyword>
<feature type="repeat" description="ARM" evidence="3">
    <location>
        <begin position="171"/>
        <end position="220"/>
    </location>
</feature>
<dbReference type="GO" id="GO:0016055">
    <property type="term" value="P:Wnt signaling pathway"/>
    <property type="evidence" value="ECO:0007669"/>
    <property type="project" value="UniProtKB-KW"/>
</dbReference>
<dbReference type="InterPro" id="IPR026818">
    <property type="entry name" value="Apc_fam"/>
</dbReference>
<accession>A0A443SNX1</accession>
<name>A0A443SNX1_9ACAR</name>
<dbReference type="SUPFAM" id="SSF48371">
    <property type="entry name" value="ARM repeat"/>
    <property type="match status" value="1"/>
</dbReference>
<dbReference type="Proteomes" id="UP000288716">
    <property type="component" value="Unassembled WGS sequence"/>
</dbReference>
<evidence type="ECO:0000256" key="2">
    <source>
        <dbReference type="ARBA" id="ARBA00022687"/>
    </source>
</evidence>
<dbReference type="STRING" id="299467.A0A443SNX1"/>
<gene>
    <name evidence="5" type="ORF">B4U80_03273</name>
</gene>
<dbReference type="GO" id="GO:0030877">
    <property type="term" value="C:beta-catenin destruction complex"/>
    <property type="evidence" value="ECO:0007669"/>
    <property type="project" value="TreeGrafter"/>
</dbReference>
<feature type="compositionally biased region" description="Polar residues" evidence="4">
    <location>
        <begin position="1380"/>
        <end position="1392"/>
    </location>
</feature>
<dbReference type="GO" id="GO:0016342">
    <property type="term" value="C:catenin complex"/>
    <property type="evidence" value="ECO:0007669"/>
    <property type="project" value="TreeGrafter"/>
</dbReference>
<dbReference type="GO" id="GO:0001708">
    <property type="term" value="P:cell fate specification"/>
    <property type="evidence" value="ECO:0007669"/>
    <property type="project" value="TreeGrafter"/>
</dbReference>
<dbReference type="Gene3D" id="1.25.10.10">
    <property type="entry name" value="Leucine-rich Repeat Variant"/>
    <property type="match status" value="1"/>
</dbReference>
<dbReference type="Pfam" id="PF00514">
    <property type="entry name" value="Arm"/>
    <property type="match status" value="1"/>
</dbReference>
<evidence type="ECO:0000313" key="5">
    <source>
        <dbReference type="EMBL" id="RWS29195.1"/>
    </source>
</evidence>
<comment type="caution">
    <text evidence="5">The sequence shown here is derived from an EMBL/GenBank/DDBJ whole genome shotgun (WGS) entry which is preliminary data.</text>
</comment>
<dbReference type="GO" id="GO:0005881">
    <property type="term" value="C:cytoplasmic microtubule"/>
    <property type="evidence" value="ECO:0007669"/>
    <property type="project" value="TreeGrafter"/>
</dbReference>
<comment type="similarity">
    <text evidence="1">Belongs to the adenomatous polyposis coli (APC) family.</text>
</comment>
<organism evidence="5 6">
    <name type="scientific">Leptotrombidium deliense</name>
    <dbReference type="NCBI Taxonomy" id="299467"/>
    <lineage>
        <taxon>Eukaryota</taxon>
        <taxon>Metazoa</taxon>
        <taxon>Ecdysozoa</taxon>
        <taxon>Arthropoda</taxon>
        <taxon>Chelicerata</taxon>
        <taxon>Arachnida</taxon>
        <taxon>Acari</taxon>
        <taxon>Acariformes</taxon>
        <taxon>Trombidiformes</taxon>
        <taxon>Prostigmata</taxon>
        <taxon>Anystina</taxon>
        <taxon>Parasitengona</taxon>
        <taxon>Trombiculoidea</taxon>
        <taxon>Trombiculidae</taxon>
        <taxon>Leptotrombidium</taxon>
    </lineage>
</organism>
<dbReference type="GO" id="GO:0008017">
    <property type="term" value="F:microtubule binding"/>
    <property type="evidence" value="ECO:0007669"/>
    <property type="project" value="TreeGrafter"/>
</dbReference>
<evidence type="ECO:0000256" key="1">
    <source>
        <dbReference type="ARBA" id="ARBA00009051"/>
    </source>
</evidence>
<dbReference type="InterPro" id="IPR000225">
    <property type="entry name" value="Armadillo"/>
</dbReference>